<reference evidence="3" key="1">
    <citation type="journal article" date="2019" name="Int. J. Syst. Evol. Microbiol.">
        <title>The Global Catalogue of Microorganisms (GCM) 10K type strain sequencing project: providing services to taxonomists for standard genome sequencing and annotation.</title>
        <authorList>
            <consortium name="The Broad Institute Genomics Platform"/>
            <consortium name="The Broad Institute Genome Sequencing Center for Infectious Disease"/>
            <person name="Wu L."/>
            <person name="Ma J."/>
        </authorList>
    </citation>
    <scope>NUCLEOTIDE SEQUENCE [LARGE SCALE GENOMIC DNA]</scope>
    <source>
        <strain evidence="3">KCTC 42195</strain>
    </source>
</reference>
<feature type="transmembrane region" description="Helical" evidence="1">
    <location>
        <begin position="46"/>
        <end position="69"/>
    </location>
</feature>
<dbReference type="EMBL" id="JBHRYH010000017">
    <property type="protein sequence ID" value="MFC3626094.1"/>
    <property type="molecule type" value="Genomic_DNA"/>
</dbReference>
<keyword evidence="1" id="KW-0812">Transmembrane</keyword>
<sequence length="115" mass="12969">MTRYFLSFNGRLNRKELITRLSLLIFSSGTPIIIITELLAPIKNEVFSGILFILLVVTLAVVFIGSLSIQARRWHDTDRSGWHVLLNFTPGVSALCFLFLIFCPGTPGQNQYNKP</sequence>
<keyword evidence="1" id="KW-0472">Membrane</keyword>
<evidence type="ECO:0000256" key="1">
    <source>
        <dbReference type="SAM" id="Phobius"/>
    </source>
</evidence>
<evidence type="ECO:0000313" key="3">
    <source>
        <dbReference type="Proteomes" id="UP001595636"/>
    </source>
</evidence>
<evidence type="ECO:0000313" key="2">
    <source>
        <dbReference type="EMBL" id="MFC3626094.1"/>
    </source>
</evidence>
<keyword evidence="3" id="KW-1185">Reference proteome</keyword>
<comment type="caution">
    <text evidence="2">The sequence shown here is derived from an EMBL/GenBank/DDBJ whole genome shotgun (WGS) entry which is preliminary data.</text>
</comment>
<proteinExistence type="predicted"/>
<dbReference type="Proteomes" id="UP001595636">
    <property type="component" value="Unassembled WGS sequence"/>
</dbReference>
<organism evidence="2 3">
    <name type="scientific">Vogesella amnigena</name>
    <dbReference type="NCBI Taxonomy" id="1507449"/>
    <lineage>
        <taxon>Bacteria</taxon>
        <taxon>Pseudomonadati</taxon>
        <taxon>Pseudomonadota</taxon>
        <taxon>Betaproteobacteria</taxon>
        <taxon>Neisseriales</taxon>
        <taxon>Chromobacteriaceae</taxon>
        <taxon>Vogesella</taxon>
    </lineage>
</organism>
<dbReference type="PANTHER" id="PTHR34980">
    <property type="entry name" value="INNER MEMBRANE PROTEIN-RELATED-RELATED"/>
    <property type="match status" value="1"/>
</dbReference>
<gene>
    <name evidence="2" type="ORF">ACFOKJ_08085</name>
</gene>
<dbReference type="InterPro" id="IPR008523">
    <property type="entry name" value="DUF805"/>
</dbReference>
<protein>
    <submittedName>
        <fullName evidence="2">DUF805 domain-containing protein</fullName>
    </submittedName>
</protein>
<feature type="transmembrane region" description="Helical" evidence="1">
    <location>
        <begin position="21"/>
        <end position="40"/>
    </location>
</feature>
<name>A0ABV7TTK0_9NEIS</name>
<dbReference type="RefSeq" id="WP_390278585.1">
    <property type="nucleotide sequence ID" value="NZ_JBHRYH010000017.1"/>
</dbReference>
<dbReference type="PANTHER" id="PTHR34980:SF2">
    <property type="entry name" value="INNER MEMBRANE PROTEIN YHAH-RELATED"/>
    <property type="match status" value="1"/>
</dbReference>
<dbReference type="Pfam" id="PF05656">
    <property type="entry name" value="DUF805"/>
    <property type="match status" value="1"/>
</dbReference>
<keyword evidence="1" id="KW-1133">Transmembrane helix</keyword>
<feature type="transmembrane region" description="Helical" evidence="1">
    <location>
        <begin position="81"/>
        <end position="102"/>
    </location>
</feature>
<accession>A0ABV7TTK0</accession>